<organism evidence="2 3">
    <name type="scientific">Hydrocarboniclastica marina</name>
    <dbReference type="NCBI Taxonomy" id="2259620"/>
    <lineage>
        <taxon>Bacteria</taxon>
        <taxon>Pseudomonadati</taxon>
        <taxon>Pseudomonadota</taxon>
        <taxon>Gammaproteobacteria</taxon>
        <taxon>Alteromonadales</taxon>
        <taxon>Alteromonadaceae</taxon>
        <taxon>Hydrocarboniclastica</taxon>
    </lineage>
</organism>
<dbReference type="PANTHER" id="PTHR38467">
    <property type="match status" value="1"/>
</dbReference>
<dbReference type="KEGG" id="hmi:soil367_18895"/>
<feature type="domain" description="TraG P-loop" evidence="1">
    <location>
        <begin position="445"/>
        <end position="832"/>
    </location>
</feature>
<evidence type="ECO:0000259" key="1">
    <source>
        <dbReference type="Pfam" id="PF19044"/>
    </source>
</evidence>
<dbReference type="InterPro" id="IPR027417">
    <property type="entry name" value="P-loop_NTPase"/>
</dbReference>
<evidence type="ECO:0000313" key="2">
    <source>
        <dbReference type="EMBL" id="QCF28140.1"/>
    </source>
</evidence>
<name>A0A4V1D9B8_9ALTE</name>
<accession>A0A4V1D9B8</accession>
<dbReference type="Pfam" id="PF19044">
    <property type="entry name" value="P-loop_TraG"/>
    <property type="match status" value="1"/>
</dbReference>
<dbReference type="Gene3D" id="1.10.8.730">
    <property type="match status" value="1"/>
</dbReference>
<gene>
    <name evidence="2" type="primary">traC</name>
    <name evidence="2" type="ORF">soil367_18895</name>
</gene>
<dbReference type="PANTHER" id="PTHR38467:SF1">
    <property type="entry name" value="CONJUGATIVE TRANSFER: ASSEMBLY"/>
    <property type="match status" value="1"/>
</dbReference>
<geneLocation type="plasmid" evidence="2 3">
    <name>psoil36-7</name>
</geneLocation>
<dbReference type="Proteomes" id="UP000298049">
    <property type="component" value="Plasmid psoil36-7"/>
</dbReference>
<dbReference type="SUPFAM" id="SSF52540">
    <property type="entry name" value="P-loop containing nucleoside triphosphate hydrolases"/>
    <property type="match status" value="1"/>
</dbReference>
<dbReference type="OrthoDB" id="9816422at2"/>
<proteinExistence type="predicted"/>
<dbReference type="Pfam" id="PF11130">
    <property type="entry name" value="TraC_F_IV"/>
    <property type="match status" value="1"/>
</dbReference>
<dbReference type="InterPro" id="IPR043964">
    <property type="entry name" value="P-loop_TraG"/>
</dbReference>
<dbReference type="InterPro" id="IPR053155">
    <property type="entry name" value="F-pilin_assembly_TraC"/>
</dbReference>
<dbReference type="Gene3D" id="3.40.50.300">
    <property type="entry name" value="P-loop containing nucleotide triphosphate hydrolases"/>
    <property type="match status" value="1"/>
</dbReference>
<dbReference type="InterPro" id="IPR025955">
    <property type="entry name" value="TraC/Conjuga_ATPase"/>
</dbReference>
<reference evidence="2 3" key="1">
    <citation type="submission" date="2018-07" db="EMBL/GenBank/DDBJ databases">
        <title>Marsedoiliclastica nanhaica gen. nov. sp. nov., a novel marine hydrocarbonoclastic bacterium isolated from an in-situ enriched hydrocarbon-degrading consortium in deep-sea sediment.</title>
        <authorList>
            <person name="Dong C."/>
            <person name="Ma T."/>
            <person name="Liu R."/>
            <person name="Shao Z."/>
        </authorList>
    </citation>
    <scope>NUCLEOTIDE SEQUENCE [LARGE SCALE GENOMIC DNA]</scope>
    <source>
        <strain evidence="3">soil36-7</strain>
        <plasmid evidence="2 3">psoil36-7</plasmid>
    </source>
</reference>
<protein>
    <submittedName>
        <fullName evidence="2">Type IV secretion system protein TraC</fullName>
    </submittedName>
</protein>
<dbReference type="RefSeq" id="WP_136550810.1">
    <property type="nucleotide sequence ID" value="NZ_CP031094.1"/>
</dbReference>
<dbReference type="CDD" id="cd01127">
    <property type="entry name" value="TrwB_TraG_TraD_VirD4"/>
    <property type="match status" value="1"/>
</dbReference>
<keyword evidence="3" id="KW-1185">Reference proteome</keyword>
<dbReference type="InterPro" id="IPR014117">
    <property type="entry name" value="TraC-F-type"/>
</dbReference>
<sequence length="839" mass="94960">MELITVKQKAGKRYIHEDYRTGSIFPVMAYDDETGYFISDDKSIGYTFSCQPLFGQDGQIEERLTSFINTDFPAGTIVSILWFRSPDYTYELARMRDLRESSGYFNPLMADVIRQRSEFLLNGGIKPVDPHHGQLFFDLKVIITVKLPISDHLPSAEEEYMLKSYKKKTESALKTIGFSPVELDANGYIRAVNSLMNWGNEASWRQGPVSHDKGRPICDQLMDFDKDIVVEKGHLQIGDTFMKALSAKRLPESFYFGDAMKYAGDLRGGNVSLKQQYAVCCNIFYPDSEKEKHSLERKRGLAVNQAKGPMLTLVPILADKKRGFDNLYDSMNDGYRAVKMTYSLLVFGKNEDEVTEAATNAKTIWREQRFTLMDDKFVQLPLYINCLPMMADRDAVADLWRYKTLTAEQAAVLVPIFGEWKGTGTPHINLISRNGQLMSFSMHDTGSNKNMLICATSGGGKSFFTNELILSYMSEGAQVWCVDVGRSYEKLCEAVDGDFIHFGSESDISVNPFELVVSIDGSEETRSKRLTPQEARAMDSGDVKDEGEEDALVGLITAMASQNDPLDDVQISVLRQVISEVWKEKDREMLVDDIAEKCAAHPKEIIQDLATRLYAFTSKGSYGKYFCRPNNVNFNKQLTVLELEELKGRSHLQKVVLFQLIYQIQQEVYLGDRNRKKVVIIDESWDLIQNGGPEVQKFIEHAYRRFRKYGASVLLVTQSIQDMYKSPVGEAIVENSATMALFRHTEEAVDKLKREAKLVLPDGAFHMLKTVHTAPPHYSEVFLKTERGIGIGRLIVNDFQKLLYSTSSDEVSAINELKKQGHSVEEAINILLRRSSKVA</sequence>
<dbReference type="EMBL" id="CP031094">
    <property type="protein sequence ID" value="QCF28140.1"/>
    <property type="molecule type" value="Genomic_DNA"/>
</dbReference>
<dbReference type="AlphaFoldDB" id="A0A4V1D9B8"/>
<evidence type="ECO:0000313" key="3">
    <source>
        <dbReference type="Proteomes" id="UP000298049"/>
    </source>
</evidence>
<keyword evidence="2" id="KW-0614">Plasmid</keyword>
<dbReference type="NCBIfam" id="TIGR02746">
    <property type="entry name" value="TraC-F-type"/>
    <property type="match status" value="1"/>
</dbReference>